<dbReference type="InterPro" id="IPR005302">
    <property type="entry name" value="MoCF_Sase_C"/>
</dbReference>
<reference evidence="2 3" key="1">
    <citation type="submission" date="2021-03" db="EMBL/GenBank/DDBJ databases">
        <title>Fibrella sp. HMF5036 genome sequencing and assembly.</title>
        <authorList>
            <person name="Kang H."/>
            <person name="Kim H."/>
            <person name="Bae S."/>
            <person name="Joh K."/>
        </authorList>
    </citation>
    <scope>NUCLEOTIDE SEQUENCE [LARGE SCALE GENOMIC DNA]</scope>
    <source>
        <strain evidence="2 3">HMF5036</strain>
    </source>
</reference>
<dbReference type="GO" id="GO:0030170">
    <property type="term" value="F:pyridoxal phosphate binding"/>
    <property type="evidence" value="ECO:0007669"/>
    <property type="project" value="InterPro"/>
</dbReference>
<evidence type="ECO:0000313" key="3">
    <source>
        <dbReference type="Proteomes" id="UP000664795"/>
    </source>
</evidence>
<dbReference type="InterPro" id="IPR052353">
    <property type="entry name" value="Benzoxazolinone_Detox_Enz"/>
</dbReference>
<dbReference type="Pfam" id="PF03473">
    <property type="entry name" value="MOSC"/>
    <property type="match status" value="1"/>
</dbReference>
<sequence>MHLVSVNISLPQTASWQGEPVTTGIFKQPVTHPVTVEANHLTGDGQADLRVHGGRDKAVYAYPLEHYDYWQSRVAADLLTMGAFGENLTTSGLLEHEVCIGDIFRVGTAVLMAVQPRLPCFKLGIRLNDPTLVKQFARSGRSGIYFRVMEPGTLQVGNTITRLASSEHQVTIQQMTDLYWSPTKDATLIQALQPIPFLPAFWQRTLRRMTGKKK</sequence>
<protein>
    <submittedName>
        <fullName evidence="2">MOSC domain-containing protein</fullName>
    </submittedName>
</protein>
<dbReference type="PROSITE" id="PS51340">
    <property type="entry name" value="MOSC"/>
    <property type="match status" value="1"/>
</dbReference>
<keyword evidence="3" id="KW-1185">Reference proteome</keyword>
<comment type="caution">
    <text evidence="2">The sequence shown here is derived from an EMBL/GenBank/DDBJ whole genome shotgun (WGS) entry which is preliminary data.</text>
</comment>
<dbReference type="InterPro" id="IPR011037">
    <property type="entry name" value="Pyrv_Knase-like_insert_dom_sf"/>
</dbReference>
<name>A0A939JYE4_9BACT</name>
<dbReference type="SUPFAM" id="SSF50800">
    <property type="entry name" value="PK beta-barrel domain-like"/>
    <property type="match status" value="1"/>
</dbReference>
<dbReference type="PANTHER" id="PTHR30212:SF2">
    <property type="entry name" value="PROTEIN YIIM"/>
    <property type="match status" value="1"/>
</dbReference>
<dbReference type="PANTHER" id="PTHR30212">
    <property type="entry name" value="PROTEIN YIIM"/>
    <property type="match status" value="1"/>
</dbReference>
<evidence type="ECO:0000259" key="1">
    <source>
        <dbReference type="PROSITE" id="PS51340"/>
    </source>
</evidence>
<dbReference type="AlphaFoldDB" id="A0A939JYE4"/>
<dbReference type="GO" id="GO:0030151">
    <property type="term" value="F:molybdenum ion binding"/>
    <property type="evidence" value="ECO:0007669"/>
    <property type="project" value="InterPro"/>
</dbReference>
<dbReference type="EMBL" id="JAFMYU010000003">
    <property type="protein sequence ID" value="MBO0930278.1"/>
    <property type="molecule type" value="Genomic_DNA"/>
</dbReference>
<feature type="domain" description="MOSC" evidence="1">
    <location>
        <begin position="28"/>
        <end position="163"/>
    </location>
</feature>
<evidence type="ECO:0000313" key="2">
    <source>
        <dbReference type="EMBL" id="MBO0930278.1"/>
    </source>
</evidence>
<dbReference type="Gene3D" id="2.40.33.20">
    <property type="entry name" value="PK beta-barrel domain-like"/>
    <property type="match status" value="1"/>
</dbReference>
<dbReference type="GO" id="GO:0003824">
    <property type="term" value="F:catalytic activity"/>
    <property type="evidence" value="ECO:0007669"/>
    <property type="project" value="InterPro"/>
</dbReference>
<dbReference type="RefSeq" id="WP_207334245.1">
    <property type="nucleotide sequence ID" value="NZ_JAFMYU010000003.1"/>
</dbReference>
<organism evidence="2 3">
    <name type="scientific">Fibrella aquatilis</name>
    <dbReference type="NCBI Taxonomy" id="2817059"/>
    <lineage>
        <taxon>Bacteria</taxon>
        <taxon>Pseudomonadati</taxon>
        <taxon>Bacteroidota</taxon>
        <taxon>Cytophagia</taxon>
        <taxon>Cytophagales</taxon>
        <taxon>Spirosomataceae</taxon>
        <taxon>Fibrella</taxon>
    </lineage>
</organism>
<accession>A0A939JYE4</accession>
<proteinExistence type="predicted"/>
<dbReference type="Proteomes" id="UP000664795">
    <property type="component" value="Unassembled WGS sequence"/>
</dbReference>
<gene>
    <name evidence="2" type="ORF">J2I48_04690</name>
</gene>